<feature type="compositionally biased region" description="Low complexity" evidence="1">
    <location>
        <begin position="216"/>
        <end position="232"/>
    </location>
</feature>
<accession>A0A8H3I1Z5</accession>
<dbReference type="Proteomes" id="UP000663827">
    <property type="component" value="Unassembled WGS sequence"/>
</dbReference>
<reference evidence="2" key="1">
    <citation type="submission" date="2021-01" db="EMBL/GenBank/DDBJ databases">
        <authorList>
            <person name="Kaushik A."/>
        </authorList>
    </citation>
    <scope>NUCLEOTIDE SEQUENCE</scope>
    <source>
        <strain evidence="2">AG5</strain>
    </source>
</reference>
<proteinExistence type="predicted"/>
<evidence type="ECO:0000313" key="2">
    <source>
        <dbReference type="EMBL" id="CAE7222608.1"/>
    </source>
</evidence>
<dbReference type="EMBL" id="CAJNJQ010006020">
    <property type="protein sequence ID" value="CAE7222608.1"/>
    <property type="molecule type" value="Genomic_DNA"/>
</dbReference>
<evidence type="ECO:0000256" key="1">
    <source>
        <dbReference type="SAM" id="MobiDB-lite"/>
    </source>
</evidence>
<name>A0A8H3I1Z5_9AGAM</name>
<dbReference type="AlphaFoldDB" id="A0A8H3I1Z5"/>
<gene>
    <name evidence="2" type="ORF">RDB_LOCUS169157</name>
</gene>
<feature type="region of interest" description="Disordered" evidence="1">
    <location>
        <begin position="1"/>
        <end position="142"/>
    </location>
</feature>
<sequence>MSRQPAHSMNDEQNWPKLGAPSSKTVARQPVCELDQSPFTKSLSGVAVNPVSTHAPGRQATQPIRPSYPRLTIKSDEARSISFSEVVRRGSPPPSPISLQPALPPLETPAKKVKPSTHGSFPPLSASQPSTKDAPARKNSYAAATATGACVPCVSESPSALSPNSTAKVISLNIGSVSVPDVRPPTPTQSTPRMKRRGTSAPSNTLSPPQFEGRNRSASVSSVATSIATNSSRGPASSKTSVCQTPVGDDTEWQSKLVALAQTMTGRDRAAWEKILRCDPKDTSKLKWNTFEKALRALKFKPQARGGSETEYTPDPEYFGPKAQPISYHRPHPGADFTLGDLKAKSNSFRAQYPAAIAVLHEAWDVVDTRQ</sequence>
<protein>
    <submittedName>
        <fullName evidence="2">Uncharacterized protein</fullName>
    </submittedName>
</protein>
<feature type="region of interest" description="Disordered" evidence="1">
    <location>
        <begin position="173"/>
        <end position="247"/>
    </location>
</feature>
<comment type="caution">
    <text evidence="2">The sequence shown here is derived from an EMBL/GenBank/DDBJ whole genome shotgun (WGS) entry which is preliminary data.</text>
</comment>
<feature type="compositionally biased region" description="Polar residues" evidence="1">
    <location>
        <begin position="1"/>
        <end position="13"/>
    </location>
</feature>
<evidence type="ECO:0000313" key="3">
    <source>
        <dbReference type="Proteomes" id="UP000663827"/>
    </source>
</evidence>
<organism evidence="2 3">
    <name type="scientific">Rhizoctonia solani</name>
    <dbReference type="NCBI Taxonomy" id="456999"/>
    <lineage>
        <taxon>Eukaryota</taxon>
        <taxon>Fungi</taxon>
        <taxon>Dikarya</taxon>
        <taxon>Basidiomycota</taxon>
        <taxon>Agaricomycotina</taxon>
        <taxon>Agaricomycetes</taxon>
        <taxon>Cantharellales</taxon>
        <taxon>Ceratobasidiaceae</taxon>
        <taxon>Rhizoctonia</taxon>
    </lineage>
</organism>
<feature type="compositionally biased region" description="Polar residues" evidence="1">
    <location>
        <begin position="233"/>
        <end position="244"/>
    </location>
</feature>
<feature type="compositionally biased region" description="Pro residues" evidence="1">
    <location>
        <begin position="91"/>
        <end position="107"/>
    </location>
</feature>